<feature type="compositionally biased region" description="Acidic residues" evidence="2">
    <location>
        <begin position="387"/>
        <end position="398"/>
    </location>
</feature>
<dbReference type="OMA" id="NAKKRVC"/>
<evidence type="ECO:0000259" key="3">
    <source>
        <dbReference type="Pfam" id="PF02179"/>
    </source>
</evidence>
<keyword evidence="1" id="KW-0143">Chaperone</keyword>
<dbReference type="Gramene" id="KMS99262">
    <property type="protein sequence ID" value="KMS99262"/>
    <property type="gene ID" value="BVRB_2g046310"/>
</dbReference>
<feature type="compositionally biased region" description="Basic and acidic residues" evidence="2">
    <location>
        <begin position="556"/>
        <end position="565"/>
    </location>
</feature>
<reference evidence="4 5" key="1">
    <citation type="journal article" date="2014" name="Nature">
        <title>The genome of the recently domesticated crop plant sugar beet (Beta vulgaris).</title>
        <authorList>
            <person name="Dohm J.C."/>
            <person name="Minoche A.E."/>
            <person name="Holtgrawe D."/>
            <person name="Capella-Gutierrez S."/>
            <person name="Zakrzewski F."/>
            <person name="Tafer H."/>
            <person name="Rupp O."/>
            <person name="Sorensen T.R."/>
            <person name="Stracke R."/>
            <person name="Reinhardt R."/>
            <person name="Goesmann A."/>
            <person name="Kraft T."/>
            <person name="Schulz B."/>
            <person name="Stadler P.F."/>
            <person name="Schmidt T."/>
            <person name="Gabaldon T."/>
            <person name="Lehrach H."/>
            <person name="Weisshaar B."/>
            <person name="Himmelbauer H."/>
        </authorList>
    </citation>
    <scope>NUCLEOTIDE SEQUENCE [LARGE SCALE GENOMIC DNA]</scope>
    <source>
        <tissue evidence="4">Taproot</tissue>
    </source>
</reference>
<evidence type="ECO:0000256" key="2">
    <source>
        <dbReference type="SAM" id="MobiDB-lite"/>
    </source>
</evidence>
<feature type="compositionally biased region" description="Basic and acidic residues" evidence="2">
    <location>
        <begin position="406"/>
        <end position="423"/>
    </location>
</feature>
<feature type="compositionally biased region" description="Acidic residues" evidence="2">
    <location>
        <begin position="566"/>
        <end position="578"/>
    </location>
</feature>
<feature type="region of interest" description="Disordered" evidence="2">
    <location>
        <begin position="382"/>
        <end position="423"/>
    </location>
</feature>
<dbReference type="AlphaFoldDB" id="A0A0J8BGS8"/>
<dbReference type="GO" id="GO:0009506">
    <property type="term" value="C:plasmodesma"/>
    <property type="evidence" value="ECO:0007669"/>
    <property type="project" value="TreeGrafter"/>
</dbReference>
<dbReference type="GO" id="GO:0006457">
    <property type="term" value="P:protein folding"/>
    <property type="evidence" value="ECO:0007669"/>
    <property type="project" value="TreeGrafter"/>
</dbReference>
<dbReference type="KEGG" id="bvg:104906161"/>
<dbReference type="PANTHER" id="PTHR33322">
    <property type="entry name" value="BAG DOMAIN CONTAINING PROTEIN, EXPRESSED"/>
    <property type="match status" value="1"/>
</dbReference>
<accession>A0A0J8BGS8</accession>
<sequence>MSAFHHHPNHHNTTTAYCFCQSQPSPPPLPCHPPLLSPPTTTTTTTTTTTDPFLIASIVAQLLSSPNPQNLYSQHINPTSISQNQRHPHQQSQQFHPHSPFFSLLQRIDALESSLQRFSSSSSSSSRSFSSLRDAAARTIQVHFRAYLVCRSRTLRQLKQLASIKSGLASIKSSLNFHGFVDFDSLSHNAMDLLLKLDSIQSGDKMIKDSKRSVTREIVEFLELVDGACVKRQQVLLTRKMRSMRLVRNDNRSVYESRGFSERNAGSKCRNVDSKEKKLIANLKERVEKIGRMSKLLDEQEVFGDGKLKGFKHVDEEDDDDDTVGQVTSNYRLRNGLNMKKNAQSSNAKKRVCFVQDENLFRVHNNDGNCRSASRMVDVIENSSKETDDEEEEAESDGEGSSQSSEDLRKRRSDEVSARSKCRNVDNEEKKLIANLKERVEKIGKMSKALEEQEVFGDDEVNGFKLVDDEDDDITGQINSNFRLRNGLNIKKNGQSSNAKKRVCFVEDGNVIRTYDNDGNSRSALRVVDVIEDSIKGTHDEEEPQSDGEGSSYSTEDVRKCRRDEVSEEYDNNQDEEFTFSTTAPVKMEPKADFLQKKPGVKIVG</sequence>
<proteinExistence type="predicted"/>
<evidence type="ECO:0000313" key="4">
    <source>
        <dbReference type="EMBL" id="KMS99262.1"/>
    </source>
</evidence>
<name>A0A0J8BGS8_BETVV</name>
<evidence type="ECO:0000313" key="5">
    <source>
        <dbReference type="Proteomes" id="UP000035740"/>
    </source>
</evidence>
<gene>
    <name evidence="4" type="ORF">BVRB_2g046310</name>
</gene>
<dbReference type="InterPro" id="IPR040400">
    <property type="entry name" value="BAG5/6/7/8"/>
</dbReference>
<dbReference type="Pfam" id="PF02179">
    <property type="entry name" value="BAG"/>
    <property type="match status" value="1"/>
</dbReference>
<dbReference type="InterPro" id="IPR003103">
    <property type="entry name" value="BAG_domain"/>
</dbReference>
<dbReference type="eggNOG" id="ENOG502QVMA">
    <property type="taxonomic scope" value="Eukaryota"/>
</dbReference>
<keyword evidence="5" id="KW-1185">Reference proteome</keyword>
<dbReference type="OrthoDB" id="1100735at2759"/>
<evidence type="ECO:0000256" key="1">
    <source>
        <dbReference type="ARBA" id="ARBA00023186"/>
    </source>
</evidence>
<protein>
    <recommendedName>
        <fullName evidence="3">BAG domain-containing protein</fullName>
    </recommendedName>
</protein>
<feature type="domain" description="BAG" evidence="3">
    <location>
        <begin position="185"/>
        <end position="227"/>
    </location>
</feature>
<organism evidence="4 5">
    <name type="scientific">Beta vulgaris subsp. vulgaris</name>
    <name type="common">Beet</name>
    <dbReference type="NCBI Taxonomy" id="3555"/>
    <lineage>
        <taxon>Eukaryota</taxon>
        <taxon>Viridiplantae</taxon>
        <taxon>Streptophyta</taxon>
        <taxon>Embryophyta</taxon>
        <taxon>Tracheophyta</taxon>
        <taxon>Spermatophyta</taxon>
        <taxon>Magnoliopsida</taxon>
        <taxon>eudicotyledons</taxon>
        <taxon>Gunneridae</taxon>
        <taxon>Pentapetalae</taxon>
        <taxon>Caryophyllales</taxon>
        <taxon>Chenopodiaceae</taxon>
        <taxon>Betoideae</taxon>
        <taxon>Beta</taxon>
    </lineage>
</organism>
<dbReference type="EMBL" id="KQ090224">
    <property type="protein sequence ID" value="KMS99262.1"/>
    <property type="molecule type" value="Genomic_DNA"/>
</dbReference>
<dbReference type="GO" id="GO:0051087">
    <property type="term" value="F:protein-folding chaperone binding"/>
    <property type="evidence" value="ECO:0007669"/>
    <property type="project" value="InterPro"/>
</dbReference>
<dbReference type="PANTHER" id="PTHR33322:SF18">
    <property type="entry name" value="BAG FAMILY MOLECULAR CHAPERONE REGULATOR 8, CHLOROPLASTIC"/>
    <property type="match status" value="1"/>
</dbReference>
<feature type="region of interest" description="Disordered" evidence="2">
    <location>
        <begin position="535"/>
        <end position="591"/>
    </location>
</feature>
<dbReference type="Proteomes" id="UP000035740">
    <property type="component" value="Unassembled WGS sequence"/>
</dbReference>